<name>A0A2N1PKH2_9BACT</name>
<feature type="region of interest" description="Disordered" evidence="1">
    <location>
        <begin position="1040"/>
        <end position="1059"/>
    </location>
</feature>
<reference evidence="4 5" key="1">
    <citation type="journal article" date="2017" name="ISME J.">
        <title>Potential for microbial H2 and metal transformations associated with novel bacteria and archaea in deep terrestrial subsurface sediments.</title>
        <authorList>
            <person name="Hernsdorf A.W."/>
            <person name="Amano Y."/>
            <person name="Miyakawa K."/>
            <person name="Ise K."/>
            <person name="Suzuki Y."/>
            <person name="Anantharaman K."/>
            <person name="Probst A."/>
            <person name="Burstein D."/>
            <person name="Thomas B.C."/>
            <person name="Banfield J.F."/>
        </authorList>
    </citation>
    <scope>NUCLEOTIDE SEQUENCE [LARGE SCALE GENOMIC DNA]</scope>
    <source>
        <strain evidence="4">HGW-Wallbacteria-1</strain>
    </source>
</reference>
<keyword evidence="2" id="KW-0812">Transmembrane</keyword>
<dbReference type="InterPro" id="IPR000601">
    <property type="entry name" value="PKD_dom"/>
</dbReference>
<organism evidence="4 5">
    <name type="scientific">Candidatus Wallbacteria bacterium HGW-Wallbacteria-1</name>
    <dbReference type="NCBI Taxonomy" id="2013854"/>
    <lineage>
        <taxon>Bacteria</taxon>
        <taxon>Candidatus Walliibacteriota</taxon>
    </lineage>
</organism>
<evidence type="ECO:0000313" key="5">
    <source>
        <dbReference type="Proteomes" id="UP000233256"/>
    </source>
</evidence>
<evidence type="ECO:0000313" key="4">
    <source>
        <dbReference type="EMBL" id="PKK88835.1"/>
    </source>
</evidence>
<dbReference type="SMART" id="SM00089">
    <property type="entry name" value="PKD"/>
    <property type="match status" value="3"/>
</dbReference>
<dbReference type="SUPFAM" id="SSF49299">
    <property type="entry name" value="PKD domain"/>
    <property type="match status" value="3"/>
</dbReference>
<dbReference type="PROSITE" id="PS50093">
    <property type="entry name" value="PKD"/>
    <property type="match status" value="2"/>
</dbReference>
<feature type="domain" description="PKD" evidence="3">
    <location>
        <begin position="761"/>
        <end position="840"/>
    </location>
</feature>
<evidence type="ECO:0000259" key="3">
    <source>
        <dbReference type="PROSITE" id="PS50093"/>
    </source>
</evidence>
<dbReference type="Pfam" id="PF22352">
    <property type="entry name" value="K319L-like_PKD"/>
    <property type="match status" value="2"/>
</dbReference>
<comment type="caution">
    <text evidence="4">The sequence shown here is derived from an EMBL/GenBank/DDBJ whole genome shotgun (WGS) entry which is preliminary data.</text>
</comment>
<feature type="domain" description="PKD" evidence="3">
    <location>
        <begin position="1144"/>
        <end position="1242"/>
    </location>
</feature>
<dbReference type="PANTHER" id="PTHR46182:SF2">
    <property type="entry name" value="FI19480P1"/>
    <property type="match status" value="1"/>
</dbReference>
<keyword evidence="2" id="KW-0472">Membrane</keyword>
<dbReference type="InterPro" id="IPR013783">
    <property type="entry name" value="Ig-like_fold"/>
</dbReference>
<dbReference type="GO" id="GO:0016020">
    <property type="term" value="C:membrane"/>
    <property type="evidence" value="ECO:0007669"/>
    <property type="project" value="TreeGrafter"/>
</dbReference>
<dbReference type="Pfam" id="PF18911">
    <property type="entry name" value="PKD_4"/>
    <property type="match status" value="1"/>
</dbReference>
<protein>
    <recommendedName>
        <fullName evidence="3">PKD domain-containing protein</fullName>
    </recommendedName>
</protein>
<feature type="transmembrane region" description="Helical" evidence="2">
    <location>
        <begin position="21"/>
        <end position="38"/>
    </location>
</feature>
<dbReference type="CDD" id="cd00146">
    <property type="entry name" value="PKD"/>
    <property type="match status" value="1"/>
</dbReference>
<dbReference type="InterPro" id="IPR035986">
    <property type="entry name" value="PKD_dom_sf"/>
</dbReference>
<evidence type="ECO:0000256" key="1">
    <source>
        <dbReference type="SAM" id="MobiDB-lite"/>
    </source>
</evidence>
<gene>
    <name evidence="4" type="ORF">CVV64_16970</name>
</gene>
<proteinExistence type="predicted"/>
<dbReference type="EMBL" id="PGXC01000033">
    <property type="protein sequence ID" value="PKK88835.1"/>
    <property type="molecule type" value="Genomic_DNA"/>
</dbReference>
<evidence type="ECO:0000256" key="2">
    <source>
        <dbReference type="SAM" id="Phobius"/>
    </source>
</evidence>
<feature type="non-terminal residue" evidence="4">
    <location>
        <position position="1410"/>
    </location>
</feature>
<dbReference type="InterPro" id="IPR022409">
    <property type="entry name" value="PKD/Chitinase_dom"/>
</dbReference>
<dbReference type="PANTHER" id="PTHR46182">
    <property type="entry name" value="FI19480P1"/>
    <property type="match status" value="1"/>
</dbReference>
<accession>A0A2N1PKH2</accession>
<sequence length="1410" mass="146490">MGEKNENSRKNENLNPYVDKSRSLLIITGIILSAWMFGCLDKSDTARVELVDTSKIPVTTPGTIGSQGGLVTAQGASLAIPPGAVSTTGVFTLSQSATPAPLPAGLTIVGSPYTVSFPPALGASFELTLPATLSITVPPGSTIVTVMEYRNGVWQSTGGTLSGTLAATQLRKSGIYSAVKINNPTVTSTVTPQGAVARQITGTVLEMPANVLDNGTISLTLSDPPSWVFSKVVPATMAYVPLLNGQYTPNSTARAKLTVTDLPEAMKPLFPADPATAPPPLPNTRIPQFFAMDISGNITPVPARLTTTGVEMDITPALSGKTIVAGWNTTPNLAFIEPDGSADTGDAEFILRWTVIDPENSVNVALHFTSQQGVANGQPVITLSSEAVMTTEVGGGTFITSWNTAGVPEGIYYPYAILKDSINMPVTVHSTRPVVVVHPPAHETSNPSAALRIWEWVDGAGDTLPPGASSLATTVVLPDYIELVNISGQSLEIDSQIQIISGANRITLNGWLASTDTLLPQSWKILPLTMAAGERVIVVASTITEEQLSLLRGAVIADLTAGLNNYASASPCRVIRSDAAELITSQTRLSKNNAWLNRGIYNWSHTPLAGGFTGLERTACMGLIETAAPGTGESLTAYADISSLTSWYSGSLTMANATPGAGNRTAANNIPAANGPASLTAITGTTLEISGFTSTDADNDTLYPYWAVTVSPTGASPAISSVYSLTPSFRSALAGSYTIRLTVDDLSVATTKDVALLVNTPPIANAGTDQQVLTNTTVTLNGSSSSDPDGNTLTWSWAFESTNGKPANSVAALSGATSTNPTFIPDREGTYLVNLTVSDSMLTATDQVVIIATEPPNPFRPMLITEWVDGAGAFPDYIELLNTSTQDIQITADMKLIKGGSTTVNLEKWLDTGDGDPSTQSRLLPCTLPGGNRVLVVSSGISAADLTTIRSRGTACKIIISGDSDLITAAQRLTRGRGWLTYGSLAWSLSPDVADFAQFYQLAPPLYDTYMGLLGTFDPATGSTQDITKWYSGDATALNSTPGAQNRLNPNRAPTSSAGQNATVNIGSPAALSGALSSDPDGDTIKYLWSITSAPQNSTAAITSSTLVNGSLTPDKAGKYVLTLTVDDGTAIDTSSVEITGNTLPAAAAGADQNVSTGATVTLNGSASTDADGNTLTWAWAFETVNGKPSGSNAALTNAATSTATFTADLAGTYTVNLTVSDGTGSSTDQIIITATTPVNSMATLYITEWNDSASANLDYIEIHNSGGTAVNVTADLKIVGASTFSITDYMLANEDNEATQWKALPVSLPAGGYAIVVDKDILQANIQAIRAFGGASPCILLRSDQTALIGGGDRLFDTQAYLNNGTFNWSRTPVAGAVASSTSTGLLSGFNFGTDDTTVAAKWYSGNAS</sequence>
<dbReference type="Gene3D" id="2.60.40.10">
    <property type="entry name" value="Immunoglobulins"/>
    <property type="match status" value="4"/>
</dbReference>
<dbReference type="Proteomes" id="UP000233256">
    <property type="component" value="Unassembled WGS sequence"/>
</dbReference>
<keyword evidence="2" id="KW-1133">Transmembrane helix</keyword>
<dbReference type="GO" id="GO:0031410">
    <property type="term" value="C:cytoplasmic vesicle"/>
    <property type="evidence" value="ECO:0007669"/>
    <property type="project" value="TreeGrafter"/>
</dbReference>
<dbReference type="InterPro" id="IPR029865">
    <property type="entry name" value="KIAA0319-like"/>
</dbReference>